<dbReference type="EMBL" id="SMLA01000068">
    <property type="protein sequence ID" value="TDD82153.1"/>
    <property type="molecule type" value="Genomic_DNA"/>
</dbReference>
<dbReference type="GO" id="GO:0016491">
    <property type="term" value="F:oxidoreductase activity"/>
    <property type="evidence" value="ECO:0007669"/>
    <property type="project" value="UniProtKB-KW"/>
</dbReference>
<reference evidence="3 4" key="1">
    <citation type="submission" date="2019-03" db="EMBL/GenBank/DDBJ databases">
        <title>Draft genome sequences of novel Actinobacteria.</title>
        <authorList>
            <person name="Sahin N."/>
            <person name="Ay H."/>
            <person name="Saygin H."/>
        </authorList>
    </citation>
    <scope>NUCLEOTIDE SEQUENCE [LARGE SCALE GENOMIC DNA]</scope>
    <source>
        <strain evidence="3 4">5K548</strain>
    </source>
</reference>
<dbReference type="PROSITE" id="PS00061">
    <property type="entry name" value="ADH_SHORT"/>
    <property type="match status" value="1"/>
</dbReference>
<evidence type="ECO:0000313" key="4">
    <source>
        <dbReference type="Proteomes" id="UP000294723"/>
    </source>
</evidence>
<dbReference type="PRINTS" id="PR00080">
    <property type="entry name" value="SDRFAMILY"/>
</dbReference>
<dbReference type="FunFam" id="3.40.50.720:FF:000084">
    <property type="entry name" value="Short-chain dehydrogenase reductase"/>
    <property type="match status" value="1"/>
</dbReference>
<evidence type="ECO:0000313" key="3">
    <source>
        <dbReference type="EMBL" id="TDD82153.1"/>
    </source>
</evidence>
<dbReference type="Gene3D" id="3.40.50.720">
    <property type="entry name" value="NAD(P)-binding Rossmann-like Domain"/>
    <property type="match status" value="1"/>
</dbReference>
<sequence length="252" mass="25973">METASRPAALVTGAASGMGRTTAWAFASAGYRVVLADINADAGGEAADEITSRGFEAHFVRADVTKSDEVENMVAAATDRYGRLDCAVNNAACPPDRERIVDADVESFREVVEINLTSVLVCLKYELAQMLGRGGPGAIVNIGSIRSFRAGAGSPAYTAAKHAIIGLTRTAALECSGTGVRVNAVCPGAIDTPMLRQSRSTRAEGAVAAHLGTLGRLGTPDEVAQASLWLCSSASSLVTGQALVADGGYLIQ</sequence>
<dbReference type="RefSeq" id="WP_132686299.1">
    <property type="nucleotide sequence ID" value="NZ_SMLA01000068.1"/>
</dbReference>
<evidence type="ECO:0000256" key="2">
    <source>
        <dbReference type="ARBA" id="ARBA00023002"/>
    </source>
</evidence>
<comment type="similarity">
    <text evidence="1">Belongs to the short-chain dehydrogenases/reductases (SDR) family.</text>
</comment>
<organism evidence="3 4">
    <name type="scientific">Saccharopolyspora karakumensis</name>
    <dbReference type="NCBI Taxonomy" id="2530386"/>
    <lineage>
        <taxon>Bacteria</taxon>
        <taxon>Bacillati</taxon>
        <taxon>Actinomycetota</taxon>
        <taxon>Actinomycetes</taxon>
        <taxon>Pseudonocardiales</taxon>
        <taxon>Pseudonocardiaceae</taxon>
        <taxon>Saccharopolyspora</taxon>
    </lineage>
</organism>
<dbReference type="PANTHER" id="PTHR24321:SF8">
    <property type="entry name" value="ESTRADIOL 17-BETA-DEHYDROGENASE 8-RELATED"/>
    <property type="match status" value="1"/>
</dbReference>
<keyword evidence="2" id="KW-0560">Oxidoreductase</keyword>
<dbReference type="AlphaFoldDB" id="A0A4R5BAD9"/>
<dbReference type="PANTHER" id="PTHR24321">
    <property type="entry name" value="DEHYDROGENASES, SHORT CHAIN"/>
    <property type="match status" value="1"/>
</dbReference>
<dbReference type="InterPro" id="IPR036291">
    <property type="entry name" value="NAD(P)-bd_dom_sf"/>
</dbReference>
<gene>
    <name evidence="3" type="ORF">E1202_27825</name>
</gene>
<dbReference type="InterPro" id="IPR020904">
    <property type="entry name" value="Sc_DH/Rdtase_CS"/>
</dbReference>
<dbReference type="SUPFAM" id="SSF51735">
    <property type="entry name" value="NAD(P)-binding Rossmann-fold domains"/>
    <property type="match status" value="1"/>
</dbReference>
<dbReference type="InterPro" id="IPR002347">
    <property type="entry name" value="SDR_fam"/>
</dbReference>
<comment type="caution">
    <text evidence="3">The sequence shown here is derived from an EMBL/GenBank/DDBJ whole genome shotgun (WGS) entry which is preliminary data.</text>
</comment>
<evidence type="ECO:0000256" key="1">
    <source>
        <dbReference type="ARBA" id="ARBA00006484"/>
    </source>
</evidence>
<accession>A0A4R5BAD9</accession>
<protein>
    <submittedName>
        <fullName evidence="3">SDR family oxidoreductase</fullName>
    </submittedName>
</protein>
<proteinExistence type="inferred from homology"/>
<dbReference type="Pfam" id="PF13561">
    <property type="entry name" value="adh_short_C2"/>
    <property type="match status" value="1"/>
</dbReference>
<dbReference type="Proteomes" id="UP000294723">
    <property type="component" value="Unassembled WGS sequence"/>
</dbReference>
<dbReference type="PRINTS" id="PR00081">
    <property type="entry name" value="GDHRDH"/>
</dbReference>
<dbReference type="CDD" id="cd05233">
    <property type="entry name" value="SDR_c"/>
    <property type="match status" value="1"/>
</dbReference>
<keyword evidence="4" id="KW-1185">Reference proteome</keyword>
<name>A0A4R5BAD9_9PSEU</name>